<dbReference type="EMBL" id="CAFBMT010000015">
    <property type="protein sequence ID" value="CAB4944620.1"/>
    <property type="molecule type" value="Genomic_DNA"/>
</dbReference>
<dbReference type="Gene3D" id="3.30.1780.10">
    <property type="entry name" value="ornithine cyclodeaminase, domain 1"/>
    <property type="match status" value="1"/>
</dbReference>
<dbReference type="AlphaFoldDB" id="A0A6J7JM49"/>
<dbReference type="Gene3D" id="3.40.50.720">
    <property type="entry name" value="NAD(P)-binding Rossmann-like Domain"/>
    <property type="match status" value="1"/>
</dbReference>
<dbReference type="EMBL" id="CAFAAV010000175">
    <property type="protein sequence ID" value="CAB4830184.1"/>
    <property type="molecule type" value="Genomic_DNA"/>
</dbReference>
<evidence type="ECO:0000313" key="2">
    <source>
        <dbReference type="EMBL" id="CAB4738965.1"/>
    </source>
</evidence>
<accession>A0A6J7JM49</accession>
<evidence type="ECO:0000313" key="5">
    <source>
        <dbReference type="EMBL" id="CAB5006293.1"/>
    </source>
</evidence>
<dbReference type="EMBL" id="CAEZYF010000023">
    <property type="protein sequence ID" value="CAB4738965.1"/>
    <property type="molecule type" value="Genomic_DNA"/>
</dbReference>
<dbReference type="InterPro" id="IPR023401">
    <property type="entry name" value="ODC_N"/>
</dbReference>
<dbReference type="GO" id="GO:0005737">
    <property type="term" value="C:cytoplasm"/>
    <property type="evidence" value="ECO:0007669"/>
    <property type="project" value="TreeGrafter"/>
</dbReference>
<protein>
    <submittedName>
        <fullName evidence="4">Unannotated protein</fullName>
    </submittedName>
</protein>
<dbReference type="PIRSF" id="PIRSF001439">
    <property type="entry name" value="CryM"/>
    <property type="match status" value="1"/>
</dbReference>
<sequence>MTAPDGSQVSMAALVDALRGALIERRDEQGIRRMVVPVDAGELLLMPAAGGRFVGTKIVSVAHGNPALGLPRIQGVYVLMDAATLTPVWQTDASWLTLLRTTAVSMLGVRKLLVARGAPLERAVIIGSGPQAAQHVQAIVELGLAGEVLLVGRNATAMEAFADRCQALCPTIVVRAASVADVASADLVVCCTSARTPLFDADLVDDSAIVVAIGSHRPDERELPTGLMSRAFLCLDGTSGLDTAGDLVLATAELDRPLTSCSLGDVVRGATAVRAHGPWVFKSVGESWQDLAVAAALAPL</sequence>
<dbReference type="InterPro" id="IPR003462">
    <property type="entry name" value="ODC_Mu_crystall"/>
</dbReference>
<organism evidence="4">
    <name type="scientific">freshwater metagenome</name>
    <dbReference type="NCBI Taxonomy" id="449393"/>
    <lineage>
        <taxon>unclassified sequences</taxon>
        <taxon>metagenomes</taxon>
        <taxon>ecological metagenomes</taxon>
    </lineage>
</organism>
<dbReference type="Pfam" id="PF02423">
    <property type="entry name" value="OCD_Mu_crystall"/>
    <property type="match status" value="1"/>
</dbReference>
<dbReference type="PANTHER" id="PTHR13812:SF19">
    <property type="entry name" value="KETIMINE REDUCTASE MU-CRYSTALLIN"/>
    <property type="match status" value="1"/>
</dbReference>
<proteinExistence type="predicted"/>
<dbReference type="PANTHER" id="PTHR13812">
    <property type="entry name" value="KETIMINE REDUCTASE MU-CRYSTALLIN"/>
    <property type="match status" value="1"/>
</dbReference>
<evidence type="ECO:0000313" key="3">
    <source>
        <dbReference type="EMBL" id="CAB4830184.1"/>
    </source>
</evidence>
<reference evidence="4" key="1">
    <citation type="submission" date="2020-05" db="EMBL/GenBank/DDBJ databases">
        <authorList>
            <person name="Chiriac C."/>
            <person name="Salcher M."/>
            <person name="Ghai R."/>
            <person name="Kavagutti S V."/>
        </authorList>
    </citation>
    <scope>NUCLEOTIDE SEQUENCE</scope>
</reference>
<name>A0A6J7JM49_9ZZZZ</name>
<evidence type="ECO:0000313" key="4">
    <source>
        <dbReference type="EMBL" id="CAB4944620.1"/>
    </source>
</evidence>
<dbReference type="EMBL" id="CAFBOL010000090">
    <property type="protein sequence ID" value="CAB5006293.1"/>
    <property type="molecule type" value="Genomic_DNA"/>
</dbReference>
<dbReference type="InterPro" id="IPR036291">
    <property type="entry name" value="NAD(P)-bd_dom_sf"/>
</dbReference>
<dbReference type="EMBL" id="CAESGF010000025">
    <property type="protein sequence ID" value="CAB4365193.1"/>
    <property type="molecule type" value="Genomic_DNA"/>
</dbReference>
<dbReference type="SUPFAM" id="SSF51735">
    <property type="entry name" value="NAD(P)-binding Rossmann-fold domains"/>
    <property type="match status" value="1"/>
</dbReference>
<evidence type="ECO:0000313" key="1">
    <source>
        <dbReference type="EMBL" id="CAB4365193.1"/>
    </source>
</evidence>
<gene>
    <name evidence="2" type="ORF">UFOPK2656_02754</name>
    <name evidence="3" type="ORF">UFOPK3099_02004</name>
    <name evidence="4" type="ORF">UFOPK3651_02429</name>
    <name evidence="5" type="ORF">UFOPK3931_02547</name>
    <name evidence="1" type="ORF">UFOPK4189_02947</name>
</gene>